<dbReference type="AlphaFoldDB" id="Q67MI4"/>
<keyword evidence="3" id="KW-1185">Reference proteome</keyword>
<evidence type="ECO:0000313" key="2">
    <source>
        <dbReference type="EMBL" id="BAD41109.1"/>
    </source>
</evidence>
<dbReference type="EMBL" id="AP006840">
    <property type="protein sequence ID" value="BAD41109.1"/>
    <property type="molecule type" value="Genomic_DNA"/>
</dbReference>
<reference evidence="2 3" key="1">
    <citation type="journal article" date="2004" name="Nucleic Acids Res.">
        <title>Genome sequence of Symbiobacterium thermophilum, an uncultivable bacterium that depends on microbial commensalism.</title>
        <authorList>
            <person name="Ueda K."/>
            <person name="Yamashita A."/>
            <person name="Ishikawa J."/>
            <person name="Shimada M."/>
            <person name="Watsuji T."/>
            <person name="Morimura K."/>
            <person name="Ikeda H."/>
            <person name="Hattori M."/>
            <person name="Beppu T."/>
        </authorList>
    </citation>
    <scope>NUCLEOTIDE SEQUENCE [LARGE SCALE GENOMIC DNA]</scope>
    <source>
        <strain evidence="3">T / IAM 14863</strain>
    </source>
</reference>
<protein>
    <recommendedName>
        <fullName evidence="4">ECF transporter S component</fullName>
    </recommendedName>
</protein>
<dbReference type="OrthoDB" id="9815422at2"/>
<keyword evidence="1" id="KW-0812">Transmembrane</keyword>
<evidence type="ECO:0008006" key="4">
    <source>
        <dbReference type="Google" id="ProtNLM"/>
    </source>
</evidence>
<name>Q67MI4_SYMTH</name>
<proteinExistence type="predicted"/>
<evidence type="ECO:0000313" key="3">
    <source>
        <dbReference type="Proteomes" id="UP000000417"/>
    </source>
</evidence>
<dbReference type="eggNOG" id="ENOG502ZW3A">
    <property type="taxonomic scope" value="Bacteria"/>
</dbReference>
<keyword evidence="1" id="KW-0472">Membrane</keyword>
<gene>
    <name evidence="2" type="ordered locus">STH2124</name>
</gene>
<dbReference type="Proteomes" id="UP000000417">
    <property type="component" value="Chromosome"/>
</dbReference>
<dbReference type="RefSeq" id="WP_011196249.1">
    <property type="nucleotide sequence ID" value="NC_006177.1"/>
</dbReference>
<dbReference type="Pfam" id="PF12822">
    <property type="entry name" value="ECF_trnsprt"/>
    <property type="match status" value="1"/>
</dbReference>
<evidence type="ECO:0000256" key="1">
    <source>
        <dbReference type="SAM" id="Phobius"/>
    </source>
</evidence>
<feature type="transmembrane region" description="Helical" evidence="1">
    <location>
        <begin position="74"/>
        <end position="95"/>
    </location>
</feature>
<organism evidence="2 3">
    <name type="scientific">Symbiobacterium thermophilum (strain DSM 24528 / JCM 14929 / IAM 14863 / T)</name>
    <dbReference type="NCBI Taxonomy" id="292459"/>
    <lineage>
        <taxon>Bacteria</taxon>
        <taxon>Bacillati</taxon>
        <taxon>Bacillota</taxon>
        <taxon>Clostridia</taxon>
        <taxon>Eubacteriales</taxon>
        <taxon>Symbiobacteriaceae</taxon>
        <taxon>Symbiobacterium</taxon>
    </lineage>
</organism>
<sequence>MNRRPHQITLSAVFLALALILPFFTGQIPQFGQMLLPMHLPVLICGFVCGWREGLLVGFLAPLLRSAAFGMPPLYPTAVAMAFELATYGTVTGLLQARLPRSTASLLASLVAAMLAGRIAWAAATFALTGALTLELFLAAAFLNAWPGIVLQLLLVPPVVAGIARLVQEEPAMRGSPRR</sequence>
<dbReference type="Gene3D" id="1.10.1760.20">
    <property type="match status" value="1"/>
</dbReference>
<accession>Q67MI4</accession>
<dbReference type="InterPro" id="IPR024529">
    <property type="entry name" value="ECF_trnsprt_substrate-spec"/>
</dbReference>
<dbReference type="HOGENOM" id="CLU_108875_0_0_9"/>
<dbReference type="GO" id="GO:0022857">
    <property type="term" value="F:transmembrane transporter activity"/>
    <property type="evidence" value="ECO:0007669"/>
    <property type="project" value="InterPro"/>
</dbReference>
<feature type="transmembrane region" description="Helical" evidence="1">
    <location>
        <begin position="149"/>
        <end position="167"/>
    </location>
</feature>
<feature type="transmembrane region" description="Helical" evidence="1">
    <location>
        <begin position="107"/>
        <end position="129"/>
    </location>
</feature>
<keyword evidence="1" id="KW-1133">Transmembrane helix</keyword>
<dbReference type="KEGG" id="sth:STH2124"/>